<keyword evidence="2" id="KW-1185">Reference proteome</keyword>
<evidence type="ECO:0000313" key="2">
    <source>
        <dbReference type="Proteomes" id="UP000586093"/>
    </source>
</evidence>
<reference evidence="1 2" key="1">
    <citation type="submission" date="2020-08" db="EMBL/GenBank/DDBJ databases">
        <title>Aquariorum lacteus gen. nov., sp. nov., a new member of the family Comamonadaceae, isolated from freshwater aquarium.</title>
        <authorList>
            <person name="Chun S.-J."/>
        </authorList>
    </citation>
    <scope>NUCLEOTIDE SEQUENCE [LARGE SCALE GENOMIC DNA]</scope>
    <source>
        <strain evidence="1 2">SJAQ100</strain>
    </source>
</reference>
<evidence type="ECO:0000313" key="1">
    <source>
        <dbReference type="EMBL" id="MBB1162671.1"/>
    </source>
</evidence>
<dbReference type="EMBL" id="JACIVI010000004">
    <property type="protein sequence ID" value="MBB1162671.1"/>
    <property type="molecule type" value="Genomic_DNA"/>
</dbReference>
<protein>
    <submittedName>
        <fullName evidence="1">Uncharacterized protein</fullName>
    </submittedName>
</protein>
<organism evidence="1 2">
    <name type="scientific">Aquariibacter albus</name>
    <dbReference type="NCBI Taxonomy" id="2759899"/>
    <lineage>
        <taxon>Bacteria</taxon>
        <taxon>Pseudomonadati</taxon>
        <taxon>Pseudomonadota</taxon>
        <taxon>Betaproteobacteria</taxon>
        <taxon>Burkholderiales</taxon>
        <taxon>Sphaerotilaceae</taxon>
        <taxon>Aquariibacter</taxon>
    </lineage>
</organism>
<accession>A0A839HTP9</accession>
<proteinExistence type="predicted"/>
<comment type="caution">
    <text evidence="1">The sequence shown here is derived from an EMBL/GenBank/DDBJ whole genome shotgun (WGS) entry which is preliminary data.</text>
</comment>
<sequence length="333" mass="37356">MRNPHVPETADDRQRADAEESVCRPAVQCDEAAAFNAECIAIGRESAAAGFRIVPKLPTAYQDAFDNYRGPEKKPSYFESKLLSLRLSALRRGMVVDSAVTIEFLQRITVAQCPVQRKRFRLKSGSSERNPSLDRLVNEVTYRAGNICALTQQVNRVKGDLSFDEVLQVAQARKDHAGLMPAEWLRLASLMYGAWARAYKQDDLYLLPLAAIPGPGMFMSTSQAVQLLLTRHFSKGGNASAATGLWLGLTRQSDCKDDLFLEFRVLLAAALSEERYPEDVWQRDAVFGTFARWYLACRDAVDAQVEVALHRHHERLADPAAELDWPAISRYQH</sequence>
<dbReference type="AlphaFoldDB" id="A0A839HTP9"/>
<dbReference type="RefSeq" id="WP_182664833.1">
    <property type="nucleotide sequence ID" value="NZ_JACIVI010000004.1"/>
</dbReference>
<gene>
    <name evidence="1" type="ORF">H4F90_11845</name>
</gene>
<dbReference type="Proteomes" id="UP000586093">
    <property type="component" value="Unassembled WGS sequence"/>
</dbReference>
<name>A0A839HTP9_9BURK</name>